<dbReference type="PANTHER" id="PTHR35796">
    <property type="entry name" value="HYPOTHETICAL CYTOSOLIC PROTEIN"/>
    <property type="match status" value="1"/>
</dbReference>
<dbReference type="PANTHER" id="PTHR35796:SF3">
    <property type="entry name" value="BHLH DOMAIN-CONTAINING PROTEIN"/>
    <property type="match status" value="1"/>
</dbReference>
<organism evidence="2 3">
    <name type="scientific">Phytophthora cactorum</name>
    <dbReference type="NCBI Taxonomy" id="29920"/>
    <lineage>
        <taxon>Eukaryota</taxon>
        <taxon>Sar</taxon>
        <taxon>Stramenopiles</taxon>
        <taxon>Oomycota</taxon>
        <taxon>Peronosporomycetes</taxon>
        <taxon>Peronosporales</taxon>
        <taxon>Peronosporaceae</taxon>
        <taxon>Phytophthora</taxon>
    </lineage>
</organism>
<dbReference type="Proteomes" id="UP000688947">
    <property type="component" value="Unassembled WGS sequence"/>
</dbReference>
<feature type="coiled-coil region" evidence="1">
    <location>
        <begin position="98"/>
        <end position="132"/>
    </location>
</feature>
<evidence type="ECO:0000256" key="1">
    <source>
        <dbReference type="SAM" id="Coils"/>
    </source>
</evidence>
<sequence>MDGNRGIDDASFLADLDGFLHDCDVLHPSTDLHPATTDLLQDSNQLVAETEALLASYATKTTHVHVQQDHTRTSTVKTTKTPEELRRELKNAQAAKRRHRYRVKLKNERQTLQEQEKTLSEELKTLQSARKKTRTIQENSIAAPLWKSIASRQMDGRVVAEEQERRLKNAVASRAKVIQEVNEMIRQQLCVVNAPDTQEMAKESNGVELDPDDIALFEEYLQDMDVVYKQTDEAFQASGVEENPAASYKVEPRWKRDGDLEYFENLDVSLIPSSFERTSSAMWQAMLHVHRQKDRQHYRGVTDSEDTIAVKCRIPSPKETGERVDMLIHLVTKRFVEADRMIIVWRALTEGDDEFAGMHSDETGWCVTSLQSPHNISGRHTEESAYKSRIFKTSASEPKVKPVPQTDQPVTKNTARFVSKRELERARDRKRRKSYRELRRLEREILEFQVKELSAKFCTMTQPRQASCSLSAAAWRTIAEQQLEALQLAELLQKRLKLAVESRSRLIREMHQRLGSKESLSKHVNLNKHK</sequence>
<gene>
    <name evidence="2" type="ORF">JG687_00018908</name>
</gene>
<keyword evidence="1" id="KW-0175">Coiled coil</keyword>
<evidence type="ECO:0000313" key="2">
    <source>
        <dbReference type="EMBL" id="KAG6942699.1"/>
    </source>
</evidence>
<comment type="caution">
    <text evidence="2">The sequence shown here is derived from an EMBL/GenBank/DDBJ whole genome shotgun (WGS) entry which is preliminary data.</text>
</comment>
<reference evidence="2" key="1">
    <citation type="submission" date="2021-01" db="EMBL/GenBank/DDBJ databases">
        <title>Phytophthora aleatoria, a newly-described species from Pinus radiata is distinct from Phytophthora cactorum isolates based on comparative genomics.</title>
        <authorList>
            <person name="Mcdougal R."/>
            <person name="Panda P."/>
            <person name="Williams N."/>
            <person name="Studholme D.J."/>
        </authorList>
    </citation>
    <scope>NUCLEOTIDE SEQUENCE</scope>
    <source>
        <strain evidence="2">NZFS 3830</strain>
    </source>
</reference>
<dbReference type="OrthoDB" id="118662at2759"/>
<evidence type="ECO:0000313" key="3">
    <source>
        <dbReference type="Proteomes" id="UP000688947"/>
    </source>
</evidence>
<protein>
    <submittedName>
        <fullName evidence="2">Uncharacterized protein</fullName>
    </submittedName>
</protein>
<feature type="non-terminal residue" evidence="2">
    <location>
        <position position="1"/>
    </location>
</feature>
<name>A0A8T1TLM7_9STRA</name>
<dbReference type="AlphaFoldDB" id="A0A8T1TLM7"/>
<dbReference type="VEuPathDB" id="FungiDB:PC110_g21765"/>
<accession>A0A8T1TLM7</accession>
<proteinExistence type="predicted"/>
<dbReference type="EMBL" id="JAENGZ010002849">
    <property type="protein sequence ID" value="KAG6942699.1"/>
    <property type="molecule type" value="Genomic_DNA"/>
</dbReference>
<dbReference type="VEuPathDB" id="FungiDB:PC110_g17772"/>